<feature type="domain" description="Fibronectin type-III" evidence="5">
    <location>
        <begin position="707"/>
        <end position="803"/>
    </location>
</feature>
<dbReference type="InterPro" id="IPR036941">
    <property type="entry name" value="Rcpt_L-dom_sf"/>
</dbReference>
<accession>A0A1I8PES9</accession>
<feature type="chain" id="PRO_5009326625" description="Fibronectin type-III domain-containing protein" evidence="4">
    <location>
        <begin position="22"/>
        <end position="828"/>
    </location>
</feature>
<dbReference type="STRING" id="35570.A0A1I8PES9"/>
<dbReference type="Pfam" id="PF00757">
    <property type="entry name" value="Furin-like"/>
    <property type="match status" value="1"/>
</dbReference>
<comment type="subcellular location">
    <subcellularLocation>
        <location evidence="1">Membrane</location>
        <topology evidence="1">Single-pass type I membrane protein</topology>
    </subcellularLocation>
</comment>
<keyword evidence="3" id="KW-0325">Glycoprotein</keyword>
<dbReference type="AlphaFoldDB" id="A0A1I8PES9"/>
<evidence type="ECO:0000256" key="2">
    <source>
        <dbReference type="ARBA" id="ARBA00023137"/>
    </source>
</evidence>
<evidence type="ECO:0000313" key="7">
    <source>
        <dbReference type="Proteomes" id="UP000095300"/>
    </source>
</evidence>
<dbReference type="CDD" id="cd00063">
    <property type="entry name" value="FN3"/>
    <property type="match status" value="2"/>
</dbReference>
<evidence type="ECO:0000256" key="1">
    <source>
        <dbReference type="ARBA" id="ARBA00004479"/>
    </source>
</evidence>
<dbReference type="InterPro" id="IPR003961">
    <property type="entry name" value="FN3_dom"/>
</dbReference>
<keyword evidence="4" id="KW-0732">Signal</keyword>
<evidence type="ECO:0000313" key="6">
    <source>
        <dbReference type="EnsemblMetazoa" id="SCAU007457-PA"/>
    </source>
</evidence>
<evidence type="ECO:0000259" key="5">
    <source>
        <dbReference type="PROSITE" id="PS50853"/>
    </source>
</evidence>
<dbReference type="Gene3D" id="2.60.40.10">
    <property type="entry name" value="Immunoglobulins"/>
    <property type="match status" value="3"/>
</dbReference>
<sequence>MPRLWQCCLFIVTFGIVLVAGQKEPNICKSITVKTLQDFEKLKNCSIIAGHVQIAALDFTPETLANLKPLPIEEITEYLLVYRVNGLDTLERLFPKLLVIRGIKLLYDKYGLVILENRNLENIGLVELLRVFRGSIRIESNPLLCYAHTINWVSILGNRSKKYHYILNNNKPPNFCPLCYGPNPSDEERHRQCWSLGKFQRHPMANYTYPCLAECPNKKCNEKGKCCSDNCLTGCNDENCKVCIGITNGKKCIRNCMPPNALAFGRQCVPYCHKYNLLRFGSECVDKCPALYQSIRENDGEETCTLNCSGNFTIKSSEDLKGFEDCGILEGSLTIELTDIKKTSTNDLDIAFANLREIKGYLKIVRSPQLVSLHFFKNLHTIAGNYLAEDKYSFYVVNNHHLENLWNTNQKVSIPRGHVYFHLNPRLCYDKIEDLKPQLKEADLTVTDASRNSNGEQVYCESIISELNATIDAVNAHEARVLIEYLSPEALTPLIGYIFYYKEAPKRNITNYDNRHGCGHDNWFVDTAPSKQRRHILRNLRPYTQYAYFVKTLTISNYHYQVDASSDIQYFRTTPARPGPLQKIYYRSLSPNEIEIHWWPPRITNGAIEKYTIKYDEVVSNRSSDTFNEKSQTQPATHYEFCHCPTIDPELSGPMPVDDDYFQREQMVYDESMYNFIYVPSKAKKANKTVSLEEVQENFQRVHEEMFNTSIKEQDHGKNDFNISIPLPVCNVRNPSMAYKVENNCQEMENIEKDLELPSTIHTYTLKNLKPHTTYRIRMRACVEGLVNGCGPETTVWAETVSEHFVQILQSLNLTPVLNDKSLGVLQN</sequence>
<evidence type="ECO:0000256" key="3">
    <source>
        <dbReference type="ARBA" id="ARBA00023180"/>
    </source>
</evidence>
<dbReference type="InterPro" id="IPR006211">
    <property type="entry name" value="Furin-like_Cys-rich_dom"/>
</dbReference>
<dbReference type="SMART" id="SM00060">
    <property type="entry name" value="FN3"/>
    <property type="match status" value="2"/>
</dbReference>
<dbReference type="EnsemblMetazoa" id="SCAU007457-RA">
    <property type="protein sequence ID" value="SCAU007457-PA"/>
    <property type="gene ID" value="SCAU007457"/>
</dbReference>
<dbReference type="Pfam" id="PF01030">
    <property type="entry name" value="Recep_L_domain"/>
    <property type="match status" value="2"/>
</dbReference>
<dbReference type="GO" id="GO:0016020">
    <property type="term" value="C:membrane"/>
    <property type="evidence" value="ECO:0007669"/>
    <property type="project" value="UniProtKB-SubCell"/>
</dbReference>
<feature type="signal peptide" evidence="4">
    <location>
        <begin position="1"/>
        <end position="21"/>
    </location>
</feature>
<dbReference type="SUPFAM" id="SSF52058">
    <property type="entry name" value="L domain-like"/>
    <property type="match status" value="2"/>
</dbReference>
<name>A0A1I8PES9_STOCA</name>
<keyword evidence="2" id="KW-0808">Transferase</keyword>
<proteinExistence type="predicted"/>
<dbReference type="PANTHER" id="PTHR46957">
    <property type="entry name" value="CYTOKINE RECEPTOR"/>
    <property type="match status" value="1"/>
</dbReference>
<organism evidence="6 7">
    <name type="scientific">Stomoxys calcitrans</name>
    <name type="common">Stable fly</name>
    <name type="synonym">Conops calcitrans</name>
    <dbReference type="NCBI Taxonomy" id="35570"/>
    <lineage>
        <taxon>Eukaryota</taxon>
        <taxon>Metazoa</taxon>
        <taxon>Ecdysozoa</taxon>
        <taxon>Arthropoda</taxon>
        <taxon>Hexapoda</taxon>
        <taxon>Insecta</taxon>
        <taxon>Pterygota</taxon>
        <taxon>Neoptera</taxon>
        <taxon>Endopterygota</taxon>
        <taxon>Diptera</taxon>
        <taxon>Brachycera</taxon>
        <taxon>Muscomorpha</taxon>
        <taxon>Muscoidea</taxon>
        <taxon>Muscidae</taxon>
        <taxon>Stomoxys</taxon>
    </lineage>
</organism>
<dbReference type="PROSITE" id="PS50853">
    <property type="entry name" value="FN3"/>
    <property type="match status" value="1"/>
</dbReference>
<keyword evidence="7" id="KW-1185">Reference proteome</keyword>
<dbReference type="SUPFAM" id="SSF49265">
    <property type="entry name" value="Fibronectin type III"/>
    <property type="match status" value="1"/>
</dbReference>
<dbReference type="OrthoDB" id="6612654at2759"/>
<keyword evidence="2" id="KW-0418">Kinase</keyword>
<dbReference type="InterPro" id="IPR036116">
    <property type="entry name" value="FN3_sf"/>
</dbReference>
<gene>
    <name evidence="6" type="primary">106084691</name>
</gene>
<dbReference type="InterPro" id="IPR013783">
    <property type="entry name" value="Ig-like_fold"/>
</dbReference>
<dbReference type="KEGG" id="scac:106084691"/>
<reference evidence="6" key="1">
    <citation type="submission" date="2020-05" db="UniProtKB">
        <authorList>
            <consortium name="EnsemblMetazoa"/>
        </authorList>
    </citation>
    <scope>IDENTIFICATION</scope>
    <source>
        <strain evidence="6">USDA</strain>
    </source>
</reference>
<dbReference type="GO" id="GO:0004713">
    <property type="term" value="F:protein tyrosine kinase activity"/>
    <property type="evidence" value="ECO:0007669"/>
    <property type="project" value="UniProtKB-KW"/>
</dbReference>
<dbReference type="VEuPathDB" id="VectorBase:SCAU007457"/>
<dbReference type="Proteomes" id="UP000095300">
    <property type="component" value="Unassembled WGS sequence"/>
</dbReference>
<dbReference type="InterPro" id="IPR050713">
    <property type="entry name" value="RTP_Phos/Ushers"/>
</dbReference>
<dbReference type="Gene3D" id="3.80.20.20">
    <property type="entry name" value="Receptor L-domain"/>
    <property type="match status" value="2"/>
</dbReference>
<keyword evidence="2" id="KW-0829">Tyrosine-protein kinase</keyword>
<protein>
    <recommendedName>
        <fullName evidence="5">Fibronectin type-III domain-containing protein</fullName>
    </recommendedName>
</protein>
<evidence type="ECO:0000256" key="4">
    <source>
        <dbReference type="SAM" id="SignalP"/>
    </source>
</evidence>
<dbReference type="InterPro" id="IPR000494">
    <property type="entry name" value="Rcpt_L-dom"/>
</dbReference>
<dbReference type="PANTHER" id="PTHR46957:SF3">
    <property type="entry name" value="CYTOKINE RECEPTOR"/>
    <property type="match status" value="1"/>
</dbReference>